<protein>
    <submittedName>
        <fullName evidence="1">Uncharacterized protein</fullName>
    </submittedName>
</protein>
<dbReference type="AlphaFoldDB" id="A0A7J9DS11"/>
<dbReference type="EMBL" id="JABEZW010000004">
    <property type="protein sequence ID" value="MBA0763418.1"/>
    <property type="molecule type" value="Genomic_DNA"/>
</dbReference>
<dbReference type="Proteomes" id="UP000593568">
    <property type="component" value="Unassembled WGS sequence"/>
</dbReference>
<reference evidence="1 2" key="1">
    <citation type="journal article" date="2019" name="Genome Biol. Evol.">
        <title>Insights into the evolution of the New World diploid cottons (Gossypium, subgenus Houzingenia) based on genome sequencing.</title>
        <authorList>
            <person name="Grover C.E."/>
            <person name="Arick M.A. 2nd"/>
            <person name="Thrash A."/>
            <person name="Conover J.L."/>
            <person name="Sanders W.S."/>
            <person name="Peterson D.G."/>
            <person name="Frelichowski J.E."/>
            <person name="Scheffler J.A."/>
            <person name="Scheffler B.E."/>
            <person name="Wendel J.F."/>
        </authorList>
    </citation>
    <scope>NUCLEOTIDE SEQUENCE [LARGE SCALE GENOMIC DNA]</scope>
    <source>
        <strain evidence="1">8</strain>
        <tissue evidence="1">Leaf</tissue>
    </source>
</reference>
<comment type="caution">
    <text evidence="1">The sequence shown here is derived from an EMBL/GenBank/DDBJ whole genome shotgun (WGS) entry which is preliminary data.</text>
</comment>
<gene>
    <name evidence="1" type="ORF">Gotri_012861</name>
</gene>
<evidence type="ECO:0000313" key="2">
    <source>
        <dbReference type="Proteomes" id="UP000593568"/>
    </source>
</evidence>
<accession>A0A7J9DS11</accession>
<proteinExistence type="predicted"/>
<name>A0A7J9DS11_9ROSI</name>
<organism evidence="1 2">
    <name type="scientific">Gossypium trilobum</name>
    <dbReference type="NCBI Taxonomy" id="34281"/>
    <lineage>
        <taxon>Eukaryota</taxon>
        <taxon>Viridiplantae</taxon>
        <taxon>Streptophyta</taxon>
        <taxon>Embryophyta</taxon>
        <taxon>Tracheophyta</taxon>
        <taxon>Spermatophyta</taxon>
        <taxon>Magnoliopsida</taxon>
        <taxon>eudicotyledons</taxon>
        <taxon>Gunneridae</taxon>
        <taxon>Pentapetalae</taxon>
        <taxon>rosids</taxon>
        <taxon>malvids</taxon>
        <taxon>Malvales</taxon>
        <taxon>Malvaceae</taxon>
        <taxon>Malvoideae</taxon>
        <taxon>Gossypium</taxon>
    </lineage>
</organism>
<keyword evidence="2" id="KW-1185">Reference proteome</keyword>
<sequence length="94" mass="11067">MAQLLEIQGMLLREVCCEINMEIRFWVSIGIWVNVRPLKLKYGTLNDIVLEDSGFTLLRRLRRIMRTESLQVFDVATTEVLEFLEQDDVSSDFR</sequence>
<evidence type="ECO:0000313" key="1">
    <source>
        <dbReference type="EMBL" id="MBA0763418.1"/>
    </source>
</evidence>